<dbReference type="InterPro" id="IPR001930">
    <property type="entry name" value="Peptidase_M1"/>
</dbReference>
<comment type="function">
    <text evidence="12">Aminopeptidase N is involved in the degradation of intracellular peptides generated by protein breakdown during normal growth as well as in response to nutrient starvation.</text>
</comment>
<dbReference type="InterPro" id="IPR037144">
    <property type="entry name" value="Peptidase_M1_pepN_C_sf"/>
</dbReference>
<feature type="domain" description="Peptidase M1 alanyl aminopeptidase C-terminal" evidence="16">
    <location>
        <begin position="552"/>
        <end position="870"/>
    </location>
</feature>
<dbReference type="FunFam" id="2.60.40.1730:FF:000005">
    <property type="entry name" value="Aminopeptidase N"/>
    <property type="match status" value="1"/>
</dbReference>
<evidence type="ECO:0000256" key="5">
    <source>
        <dbReference type="ARBA" id="ARBA00015611"/>
    </source>
</evidence>
<evidence type="ECO:0000256" key="6">
    <source>
        <dbReference type="ARBA" id="ARBA00022438"/>
    </source>
</evidence>
<accession>A0A1Y5E1R9</accession>
<keyword evidence="6 18" id="KW-0031">Aminopeptidase</keyword>
<dbReference type="GO" id="GO:0008270">
    <property type="term" value="F:zinc ion binding"/>
    <property type="evidence" value="ECO:0007669"/>
    <property type="project" value="InterPro"/>
</dbReference>
<dbReference type="GO" id="GO:0006508">
    <property type="term" value="P:proteolysis"/>
    <property type="evidence" value="ECO:0007669"/>
    <property type="project" value="UniProtKB-UniRule"/>
</dbReference>
<evidence type="ECO:0000256" key="12">
    <source>
        <dbReference type="ARBA" id="ARBA00059739"/>
    </source>
</evidence>
<keyword evidence="11" id="KW-0482">Metalloprotease</keyword>
<comment type="catalytic activity">
    <reaction evidence="1">
        <text>Release of an N-terminal amino acid, Xaa-|-Yaa- from a peptide, amide or arylamide. Xaa is preferably Ala, but may be most amino acids including Pro (slow action). When a terminal hydrophobic residue is followed by a prolyl residue, the two may be released as an intact Xaa-Pro dipeptide.</text>
        <dbReference type="EC" id="3.4.11.2"/>
    </reaction>
</comment>
<dbReference type="GO" id="GO:0016285">
    <property type="term" value="F:alanyl aminopeptidase activity"/>
    <property type="evidence" value="ECO:0007669"/>
    <property type="project" value="UniProtKB-EC"/>
</dbReference>
<keyword evidence="9" id="KW-0378">Hydrolase</keyword>
<evidence type="ECO:0000256" key="11">
    <source>
        <dbReference type="ARBA" id="ARBA00023049"/>
    </source>
</evidence>
<dbReference type="FunFam" id="1.10.390.10:FF:000002">
    <property type="entry name" value="Aminopeptidase N"/>
    <property type="match status" value="1"/>
</dbReference>
<evidence type="ECO:0000313" key="18">
    <source>
        <dbReference type="EMBL" id="OUR76718.1"/>
    </source>
</evidence>
<name>A0A1Y5E1R9_COLPS</name>
<dbReference type="Gene3D" id="1.25.50.10">
    <property type="entry name" value="Peptidase M1, alanyl aminopeptidase, C-terminal domain"/>
    <property type="match status" value="1"/>
</dbReference>
<dbReference type="NCBIfam" id="TIGR02414">
    <property type="entry name" value="pepN_proteo"/>
    <property type="match status" value="1"/>
</dbReference>
<evidence type="ECO:0000259" key="15">
    <source>
        <dbReference type="Pfam" id="PF11940"/>
    </source>
</evidence>
<gene>
    <name evidence="18" type="ORF">A9Q75_16190</name>
</gene>
<dbReference type="EC" id="3.4.11.2" evidence="4 13"/>
<evidence type="ECO:0000256" key="7">
    <source>
        <dbReference type="ARBA" id="ARBA00022670"/>
    </source>
</evidence>
<evidence type="ECO:0000256" key="3">
    <source>
        <dbReference type="ARBA" id="ARBA00010136"/>
    </source>
</evidence>
<comment type="cofactor">
    <cofactor evidence="2">
        <name>Zn(2+)</name>
        <dbReference type="ChEBI" id="CHEBI:29105"/>
    </cofactor>
</comment>
<dbReference type="InterPro" id="IPR024601">
    <property type="entry name" value="Peptidase_M1_pepN_C"/>
</dbReference>
<evidence type="ECO:0000256" key="2">
    <source>
        <dbReference type="ARBA" id="ARBA00001947"/>
    </source>
</evidence>
<dbReference type="Pfam" id="PF01433">
    <property type="entry name" value="Peptidase_M1"/>
    <property type="match status" value="1"/>
</dbReference>
<dbReference type="PANTHER" id="PTHR46322">
    <property type="entry name" value="PUROMYCIN-SENSITIVE AMINOPEPTIDASE"/>
    <property type="match status" value="1"/>
</dbReference>
<evidence type="ECO:0000256" key="10">
    <source>
        <dbReference type="ARBA" id="ARBA00022833"/>
    </source>
</evidence>
<dbReference type="EMBL" id="MAAF01000097">
    <property type="protein sequence ID" value="OUR76718.1"/>
    <property type="molecule type" value="Genomic_DNA"/>
</dbReference>
<dbReference type="FunFam" id="3.30.2010.30:FF:000002">
    <property type="entry name" value="Putative aminopeptidase N"/>
    <property type="match status" value="1"/>
</dbReference>
<proteinExistence type="inferred from homology"/>
<evidence type="ECO:0000256" key="8">
    <source>
        <dbReference type="ARBA" id="ARBA00022723"/>
    </source>
</evidence>
<evidence type="ECO:0000256" key="9">
    <source>
        <dbReference type="ARBA" id="ARBA00022801"/>
    </source>
</evidence>
<sequence>MSSILSDTAPRFLADYRPADFTINTVNLTINLDDTCSQVVSELAIERKGDSQQALQLNGEHLTLASLVLDSQALSKDQYQINDTLLIIPASSLPDRSHFTLIITTEINPQENTALEGLFKSGDAFCTQCEAEGFRRISYYLDRPDVMATFTTKVVADKTLYPYLLSNGNKVASGELADNKHFVTWHDPFPKPCYLFALVAGDFDLLKDNFTTASGREVALEIFVDKGNLVKAEHAMVSLQKSMAWDEETFGLEYDLDIYMIVAVDFFNMGAMENKGLNVFNSKYVLADSQCATDSDYFNIEAVIAHEYFHNWTGNRVTCRDWFQLSLKEGLTVFRDQQFSAQMHSSAVTRIQNVRLLRSQQFAEDAGPMAHPIRPEKVLEMNNFYTLTVYEKGSEVIRMLHTLIGVDKFRQGMDLYFSRFDGMAVTCDDFINAMSDASGKDLAQFKLWYSQSGTPVVKAQEMFDSQTNIYTVTLLQQSPITKNQQNPQALHIPIKVELISENNDEASQSKLLELSQTEQSWQFSGFTSKPTLAMLADFSAPVKLIFEQNNTSLLTIMKKADNSFCRWDAGQKLLMSYVQQLTFDINYAIPTELTHAINDMLTSGGDRAFIAEQLSLPSFDEAASLMIDIDPIALTNAITTLAIFIAQGTQQQLLASYNVCQQQNSSQNGVADRALKNVCLAYLSLLPEYQYLVTQQYQQATNNNDILQENMTDSLAALTCSAKYNLDDLNGQLQHFENKWQQTTLVMDKWFALNASVVSEDVFSQLAKLLEHPQFSLKNPNRARSLIGAFAMSNPKYFHCQTGRGYQFLAEQIAKLNEINPQVASRLITPLIQYKSFAPAHQKLMKAELVKLQALDNLSNDLKEKLDAALND</sequence>
<dbReference type="Gene3D" id="3.30.2010.30">
    <property type="match status" value="1"/>
</dbReference>
<dbReference type="GO" id="GO:0008237">
    <property type="term" value="F:metallopeptidase activity"/>
    <property type="evidence" value="ECO:0007669"/>
    <property type="project" value="UniProtKB-UniRule"/>
</dbReference>
<dbReference type="PANTHER" id="PTHR46322:SF1">
    <property type="entry name" value="PUROMYCIN-SENSITIVE AMINOPEPTIDASE"/>
    <property type="match status" value="1"/>
</dbReference>
<protein>
    <recommendedName>
        <fullName evidence="5 13">Aminopeptidase N</fullName>
        <ecNumber evidence="4 13">3.4.11.2</ecNumber>
    </recommendedName>
</protein>
<dbReference type="InterPro" id="IPR045357">
    <property type="entry name" value="Aminopeptidase_N-like_N"/>
</dbReference>
<comment type="similarity">
    <text evidence="3">Belongs to the peptidase M1 family.</text>
</comment>
<evidence type="ECO:0000256" key="13">
    <source>
        <dbReference type="NCBIfam" id="TIGR02414"/>
    </source>
</evidence>
<evidence type="ECO:0000313" key="19">
    <source>
        <dbReference type="Proteomes" id="UP000243053"/>
    </source>
</evidence>
<keyword evidence="10" id="KW-0862">Zinc</keyword>
<dbReference type="InterPro" id="IPR012779">
    <property type="entry name" value="Peptidase_M1_pepN"/>
</dbReference>
<dbReference type="InterPro" id="IPR035414">
    <property type="entry name" value="Peptidase_M1_pepN_Ig-like"/>
</dbReference>
<dbReference type="CDD" id="cd09600">
    <property type="entry name" value="M1_APN"/>
    <property type="match status" value="1"/>
</dbReference>
<dbReference type="SUPFAM" id="SSF63737">
    <property type="entry name" value="Leukotriene A4 hydrolase N-terminal domain"/>
    <property type="match status" value="1"/>
</dbReference>
<dbReference type="Gene3D" id="2.60.40.1840">
    <property type="match status" value="1"/>
</dbReference>
<dbReference type="Pfam" id="PF11940">
    <property type="entry name" value="DUF3458"/>
    <property type="match status" value="1"/>
</dbReference>
<evidence type="ECO:0000259" key="16">
    <source>
        <dbReference type="Pfam" id="PF17432"/>
    </source>
</evidence>
<dbReference type="Pfam" id="PF17900">
    <property type="entry name" value="Peptidase_M1_N"/>
    <property type="match status" value="1"/>
</dbReference>
<dbReference type="InterPro" id="IPR014782">
    <property type="entry name" value="Peptidase_M1_dom"/>
</dbReference>
<evidence type="ECO:0000259" key="14">
    <source>
        <dbReference type="Pfam" id="PF01433"/>
    </source>
</evidence>
<dbReference type="InterPro" id="IPR042097">
    <property type="entry name" value="Aminopeptidase_N-like_N_sf"/>
</dbReference>
<evidence type="ECO:0000256" key="1">
    <source>
        <dbReference type="ARBA" id="ARBA00000098"/>
    </source>
</evidence>
<reference evidence="19" key="1">
    <citation type="journal article" date="2017" name="Proc. Natl. Acad. Sci. U.S.A.">
        <title>Simulation of Deepwater Horizon oil plume reveals substrate specialization within a complex community of hydrocarbon degraders.</title>
        <authorList>
            <person name="Hu P."/>
            <person name="Dubinsky E.A."/>
            <person name="Probst A.J."/>
            <person name="Wang J."/>
            <person name="Sieber C.M.K."/>
            <person name="Tom L.M."/>
            <person name="Gardinali P."/>
            <person name="Banfield J.F."/>
            <person name="Atlas R.M."/>
            <person name="Andersen G.L."/>
        </authorList>
    </citation>
    <scope>NUCLEOTIDE SEQUENCE [LARGE SCALE GENOMIC DNA]</scope>
</reference>
<feature type="domain" description="Peptidase M1 alanyl aminopeptidase Ig-like fold" evidence="15">
    <location>
        <begin position="453"/>
        <end position="545"/>
    </location>
</feature>
<comment type="caution">
    <text evidence="18">The sequence shown here is derived from an EMBL/GenBank/DDBJ whole genome shotgun (WGS) entry which is preliminary data.</text>
</comment>
<keyword evidence="7" id="KW-0645">Protease</keyword>
<dbReference type="PRINTS" id="PR00756">
    <property type="entry name" value="ALADIPTASE"/>
</dbReference>
<keyword evidence="8" id="KW-0479">Metal-binding</keyword>
<dbReference type="Gene3D" id="1.10.390.10">
    <property type="entry name" value="Neutral Protease Domain 2"/>
    <property type="match status" value="1"/>
</dbReference>
<organism evidence="18 19">
    <name type="scientific">Colwellia psychrerythraea</name>
    <name type="common">Vibrio psychroerythus</name>
    <dbReference type="NCBI Taxonomy" id="28229"/>
    <lineage>
        <taxon>Bacteria</taxon>
        <taxon>Pseudomonadati</taxon>
        <taxon>Pseudomonadota</taxon>
        <taxon>Gammaproteobacteria</taxon>
        <taxon>Alteromonadales</taxon>
        <taxon>Colwelliaceae</taxon>
        <taxon>Colwellia</taxon>
    </lineage>
</organism>
<dbReference type="InterPro" id="IPR027268">
    <property type="entry name" value="Peptidase_M4/M1_CTD_sf"/>
</dbReference>
<evidence type="ECO:0000256" key="4">
    <source>
        <dbReference type="ARBA" id="ARBA00012564"/>
    </source>
</evidence>
<evidence type="ECO:0000259" key="17">
    <source>
        <dbReference type="Pfam" id="PF17900"/>
    </source>
</evidence>
<dbReference type="InterPro" id="IPR038438">
    <property type="entry name" value="PepN_Ig-like_sf"/>
</dbReference>
<dbReference type="AlphaFoldDB" id="A0A1Y5E1R9"/>
<feature type="domain" description="Aminopeptidase N-like N-terminal" evidence="17">
    <location>
        <begin position="27"/>
        <end position="195"/>
    </location>
</feature>
<dbReference type="SUPFAM" id="SSF55486">
    <property type="entry name" value="Metalloproteases ('zincins'), catalytic domain"/>
    <property type="match status" value="1"/>
</dbReference>
<dbReference type="Pfam" id="PF17432">
    <property type="entry name" value="DUF3458_C"/>
    <property type="match status" value="1"/>
</dbReference>
<feature type="domain" description="Peptidase M1 membrane alanine aminopeptidase" evidence="14">
    <location>
        <begin position="236"/>
        <end position="445"/>
    </location>
</feature>
<dbReference type="Gene3D" id="2.60.40.1730">
    <property type="entry name" value="tricorn interacting facor f3 domain"/>
    <property type="match status" value="1"/>
</dbReference>
<dbReference type="Proteomes" id="UP000243053">
    <property type="component" value="Unassembled WGS sequence"/>
</dbReference>